<evidence type="ECO:0000256" key="5">
    <source>
        <dbReference type="SAM" id="Phobius"/>
    </source>
</evidence>
<evidence type="ECO:0000313" key="8">
    <source>
        <dbReference type="Proteomes" id="UP000265020"/>
    </source>
</evidence>
<sequence length="94" mass="10796">MDSLSTFSGLHFTSGIQSLIIIYLTPLFSGGIARAHCCFKFFPRPINKKRISSYYKTDARCHVNAIVLITKQSRRICVNSKRPWVVKIIDYLRS</sequence>
<evidence type="ECO:0000256" key="2">
    <source>
        <dbReference type="ARBA" id="ARBA00022514"/>
    </source>
</evidence>
<dbReference type="PANTHER" id="PTHR12015:SF108">
    <property type="entry name" value="C-C MOTIF CHEMOKINE 20"/>
    <property type="match status" value="1"/>
</dbReference>
<dbReference type="Pfam" id="PF00048">
    <property type="entry name" value="IL8"/>
    <property type="match status" value="1"/>
</dbReference>
<dbReference type="GO" id="GO:0008009">
    <property type="term" value="F:chemokine activity"/>
    <property type="evidence" value="ECO:0007669"/>
    <property type="project" value="InterPro"/>
</dbReference>
<dbReference type="Proteomes" id="UP000265020">
    <property type="component" value="Unassembled WGS sequence"/>
</dbReference>
<keyword evidence="3" id="KW-1015">Disulfide bond</keyword>
<dbReference type="PANTHER" id="PTHR12015">
    <property type="entry name" value="SMALL INDUCIBLE CYTOKINE A"/>
    <property type="match status" value="1"/>
</dbReference>
<dbReference type="InterPro" id="IPR001811">
    <property type="entry name" value="Chemokine_IL8-like_dom"/>
</dbReference>
<keyword evidence="5" id="KW-1133">Transmembrane helix</keyword>
<dbReference type="AlphaFoldDB" id="A0A3Q2D685"/>
<name>A0A3Q2D685_CYPVA</name>
<reference evidence="7" key="2">
    <citation type="submission" date="2025-09" db="UniProtKB">
        <authorList>
            <consortium name="Ensembl"/>
        </authorList>
    </citation>
    <scope>IDENTIFICATION</scope>
</reference>
<dbReference type="OMA" id="IARAHCC"/>
<proteinExistence type="inferred from homology"/>
<dbReference type="GO" id="GO:0005615">
    <property type="term" value="C:extracellular space"/>
    <property type="evidence" value="ECO:0007669"/>
    <property type="project" value="UniProtKB-KW"/>
</dbReference>
<feature type="domain" description="Chemokine interleukin-8-like" evidence="6">
    <location>
        <begin position="34"/>
        <end position="92"/>
    </location>
</feature>
<dbReference type="PROSITE" id="PS00472">
    <property type="entry name" value="SMALL_CYTOKINES_CC"/>
    <property type="match status" value="1"/>
</dbReference>
<evidence type="ECO:0000259" key="6">
    <source>
        <dbReference type="SMART" id="SM00199"/>
    </source>
</evidence>
<keyword evidence="5" id="KW-0472">Membrane</keyword>
<keyword evidence="5" id="KW-0812">Transmembrane</keyword>
<evidence type="ECO:0000313" key="7">
    <source>
        <dbReference type="Ensembl" id="ENSCVAP00000013874.1"/>
    </source>
</evidence>
<evidence type="ECO:0000256" key="1">
    <source>
        <dbReference type="ARBA" id="ARBA00010868"/>
    </source>
</evidence>
<organism evidence="7 8">
    <name type="scientific">Cyprinodon variegatus</name>
    <name type="common">Sheepshead minnow</name>
    <dbReference type="NCBI Taxonomy" id="28743"/>
    <lineage>
        <taxon>Eukaryota</taxon>
        <taxon>Metazoa</taxon>
        <taxon>Chordata</taxon>
        <taxon>Craniata</taxon>
        <taxon>Vertebrata</taxon>
        <taxon>Euteleostomi</taxon>
        <taxon>Actinopterygii</taxon>
        <taxon>Neopterygii</taxon>
        <taxon>Teleostei</taxon>
        <taxon>Neoteleostei</taxon>
        <taxon>Acanthomorphata</taxon>
        <taxon>Ovalentaria</taxon>
        <taxon>Atherinomorphae</taxon>
        <taxon>Cyprinodontiformes</taxon>
        <taxon>Cyprinodontidae</taxon>
        <taxon>Cyprinodon</taxon>
    </lineage>
</organism>
<evidence type="ECO:0000256" key="4">
    <source>
        <dbReference type="RuleBase" id="RU361150"/>
    </source>
</evidence>
<feature type="transmembrane region" description="Helical" evidence="5">
    <location>
        <begin position="20"/>
        <end position="42"/>
    </location>
</feature>
<dbReference type="Gene3D" id="2.40.50.40">
    <property type="match status" value="1"/>
</dbReference>
<dbReference type="SMART" id="SM00199">
    <property type="entry name" value="SCY"/>
    <property type="match status" value="1"/>
</dbReference>
<reference evidence="7" key="1">
    <citation type="submission" date="2025-08" db="UniProtKB">
        <authorList>
            <consortium name="Ensembl"/>
        </authorList>
    </citation>
    <scope>IDENTIFICATION</scope>
</reference>
<keyword evidence="2 4" id="KW-0202">Cytokine</keyword>
<dbReference type="Ensembl" id="ENSCVAT00000021545.1">
    <property type="protein sequence ID" value="ENSCVAP00000013874.1"/>
    <property type="gene ID" value="ENSCVAG00000016436.1"/>
</dbReference>
<dbReference type="GeneTree" id="ENSGT00940000176978"/>
<keyword evidence="4" id="KW-0964">Secreted</keyword>
<dbReference type="STRING" id="28743.ENSCVAP00000013874"/>
<dbReference type="InterPro" id="IPR000827">
    <property type="entry name" value="Chemokine_CC_CS"/>
</dbReference>
<evidence type="ECO:0000256" key="3">
    <source>
        <dbReference type="ARBA" id="ARBA00023157"/>
    </source>
</evidence>
<dbReference type="InterPro" id="IPR036048">
    <property type="entry name" value="Interleukin_8-like_sf"/>
</dbReference>
<dbReference type="GO" id="GO:0006955">
    <property type="term" value="P:immune response"/>
    <property type="evidence" value="ECO:0007669"/>
    <property type="project" value="InterPro"/>
</dbReference>
<keyword evidence="8" id="KW-1185">Reference proteome</keyword>
<keyword evidence="4" id="KW-0145">Chemotaxis</keyword>
<dbReference type="SUPFAM" id="SSF54117">
    <property type="entry name" value="Interleukin 8-like chemokines"/>
    <property type="match status" value="1"/>
</dbReference>
<dbReference type="InterPro" id="IPR039809">
    <property type="entry name" value="Chemokine_b/g/d"/>
</dbReference>
<comment type="subcellular location">
    <subcellularLocation>
        <location evidence="4">Secreted</location>
    </subcellularLocation>
</comment>
<comment type="similarity">
    <text evidence="1 4">Belongs to the intercrine beta (chemokine CC) family.</text>
</comment>
<accession>A0A3Q2D685</accession>
<protein>
    <recommendedName>
        <fullName evidence="4">C-C motif chemokine</fullName>
    </recommendedName>
</protein>
<dbReference type="CDD" id="cd00272">
    <property type="entry name" value="Chemokine_CC"/>
    <property type="match status" value="1"/>
</dbReference>